<dbReference type="RefSeq" id="WP_070393782.1">
    <property type="nucleotide sequence ID" value="NZ_CP017599.1"/>
</dbReference>
<name>A0A1D8TUK3_9CYAN</name>
<organism evidence="1 2">
    <name type="scientific">Moorena producens PAL-8-15-08-1</name>
    <dbReference type="NCBI Taxonomy" id="1458985"/>
    <lineage>
        <taxon>Bacteria</taxon>
        <taxon>Bacillati</taxon>
        <taxon>Cyanobacteriota</taxon>
        <taxon>Cyanophyceae</taxon>
        <taxon>Coleofasciculales</taxon>
        <taxon>Coleofasciculaceae</taxon>
        <taxon>Moorena</taxon>
    </lineage>
</organism>
<evidence type="ECO:0000313" key="2">
    <source>
        <dbReference type="Proteomes" id="UP000177870"/>
    </source>
</evidence>
<gene>
    <name evidence="1" type="ORF">BJP34_19555</name>
</gene>
<dbReference type="OrthoDB" id="495928at2"/>
<sequence length="68" mass="7958">MTNQSNQITEESFDYGEIDLALNFPPLTEEEMVKQSILALEAYRREGSSVDYNCVREWADSLTLLRYY</sequence>
<dbReference type="Proteomes" id="UP000177870">
    <property type="component" value="Chromosome"/>
</dbReference>
<protein>
    <submittedName>
        <fullName evidence="1">Uncharacterized protein</fullName>
    </submittedName>
</protein>
<proteinExistence type="predicted"/>
<dbReference type="KEGG" id="mpro:BJP34_19555"/>
<dbReference type="AlphaFoldDB" id="A0A1D8TUK3"/>
<dbReference type="EMBL" id="CP017599">
    <property type="protein sequence ID" value="AOX01340.1"/>
    <property type="molecule type" value="Genomic_DNA"/>
</dbReference>
<reference evidence="2" key="1">
    <citation type="submission" date="2016-10" db="EMBL/GenBank/DDBJ databases">
        <title>Comparative genomics uncovers the prolific and rare metabolic potential of the cyanobacterial genus Moorea.</title>
        <authorList>
            <person name="Leao T."/>
            <person name="Castelao G."/>
            <person name="Korobeynikov A."/>
            <person name="Monroe E.A."/>
            <person name="Podell S."/>
            <person name="Glukhov E."/>
            <person name="Allen E."/>
            <person name="Gerwick W.H."/>
            <person name="Gerwick L."/>
        </authorList>
    </citation>
    <scope>NUCLEOTIDE SEQUENCE [LARGE SCALE GENOMIC DNA]</scope>
    <source>
        <strain evidence="2">PAL-8-15-08-1</strain>
    </source>
</reference>
<evidence type="ECO:0000313" key="1">
    <source>
        <dbReference type="EMBL" id="AOX01340.1"/>
    </source>
</evidence>
<accession>A0A1D8TUK3</accession>